<gene>
    <name evidence="2" type="ORF">EHR06_14280</name>
</gene>
<reference evidence="2" key="1">
    <citation type="journal article" date="2019" name="PLoS Negl. Trop. Dis.">
        <title>Revisiting the worldwide diversity of Leptospira species in the environment.</title>
        <authorList>
            <person name="Vincent A.T."/>
            <person name="Schiettekatte O."/>
            <person name="Bourhy P."/>
            <person name="Veyrier F.J."/>
            <person name="Picardeau M."/>
        </authorList>
    </citation>
    <scope>NUCLEOTIDE SEQUENCE [LARGE SCALE GENOMIC DNA]</scope>
    <source>
        <strain evidence="2">201601113</strain>
    </source>
</reference>
<dbReference type="Pfam" id="PF13175">
    <property type="entry name" value="AAA_15"/>
    <property type="match status" value="1"/>
</dbReference>
<name>A0A4Z1AGE4_9LEPT</name>
<dbReference type="CDD" id="cd00267">
    <property type="entry name" value="ABC_ATPase"/>
    <property type="match status" value="1"/>
</dbReference>
<dbReference type="InterPro" id="IPR003593">
    <property type="entry name" value="AAA+_ATPase"/>
</dbReference>
<evidence type="ECO:0000259" key="1">
    <source>
        <dbReference type="SMART" id="SM00382"/>
    </source>
</evidence>
<dbReference type="InterPro" id="IPR051396">
    <property type="entry name" value="Bact_Antivir_Def_Nuclease"/>
</dbReference>
<dbReference type="EMBL" id="RQHS01000019">
    <property type="protein sequence ID" value="TGM97313.1"/>
    <property type="molecule type" value="Genomic_DNA"/>
</dbReference>
<dbReference type="AlphaFoldDB" id="A0A4Z1AGE4"/>
<sequence>MKITKFKASKVYDYLEFDINFDANLTFLTGVNGSGKSTIIKLIQALLTPSLSDLLSIPFSDVSLSYTDGGQEVLVKALKENENLELIVSNNERKMKIQMKSTDEYKFISARSMGEEEIFEYFNRKYADHDVFKFLTNVNPPMILGLDRTHKDILNEPEEYYVERNYLKKTPVNYRFRKIFKGSLAAGLFETQDLIQDAYRRLRREEDKYWEELRESILVSSFNYAKFNVDEDFKGQVPLWTEKNDLKRRKGEIQAALTNIGVSSERTETVLEEFFSQLNNLFDNLRVGKDQPGFNIEWIINKAQIERLSGLIKVIDDHKAKIDVLYKPITRFLETINSFYLDTKKKLEIDTVGHLIIIRADGSFAEIEALSSGERQLLIIFAHLSLNEYAKKSNVFIIDEPELSLHLRWQERFVDTAINVNSSNQLILATHSPEIIAGFEQKAIDVGKNA</sequence>
<comment type="caution">
    <text evidence="2">The sequence shown here is derived from an EMBL/GenBank/DDBJ whole genome shotgun (WGS) entry which is preliminary data.</text>
</comment>
<dbReference type="PANTHER" id="PTHR43581:SF2">
    <property type="entry name" value="EXCINUCLEASE ATPASE SUBUNIT"/>
    <property type="match status" value="1"/>
</dbReference>
<dbReference type="InterPro" id="IPR027417">
    <property type="entry name" value="P-loop_NTPase"/>
</dbReference>
<dbReference type="Proteomes" id="UP000297241">
    <property type="component" value="Unassembled WGS sequence"/>
</dbReference>
<dbReference type="InterPro" id="IPR041685">
    <property type="entry name" value="AAA_GajA/Old/RecF-like"/>
</dbReference>
<protein>
    <recommendedName>
        <fullName evidence="1">AAA+ ATPase domain-containing protein</fullName>
    </recommendedName>
</protein>
<evidence type="ECO:0000313" key="2">
    <source>
        <dbReference type="EMBL" id="TGM97313.1"/>
    </source>
</evidence>
<dbReference type="SMART" id="SM00382">
    <property type="entry name" value="AAA"/>
    <property type="match status" value="1"/>
</dbReference>
<dbReference type="PANTHER" id="PTHR43581">
    <property type="entry name" value="ATP/GTP PHOSPHATASE"/>
    <property type="match status" value="1"/>
</dbReference>
<proteinExistence type="predicted"/>
<keyword evidence="3" id="KW-1185">Reference proteome</keyword>
<dbReference type="RefSeq" id="WP_135757620.1">
    <property type="nucleotide sequence ID" value="NZ_RQHS01000019.1"/>
</dbReference>
<feature type="domain" description="AAA+ ATPase" evidence="1">
    <location>
        <begin position="22"/>
        <end position="450"/>
    </location>
</feature>
<dbReference type="SUPFAM" id="SSF52540">
    <property type="entry name" value="P-loop containing nucleoside triphosphate hydrolases"/>
    <property type="match status" value="1"/>
</dbReference>
<dbReference type="Gene3D" id="3.40.50.300">
    <property type="entry name" value="P-loop containing nucleotide triphosphate hydrolases"/>
    <property type="match status" value="2"/>
</dbReference>
<dbReference type="OrthoDB" id="346285at2"/>
<accession>A0A4Z1AGE4</accession>
<evidence type="ECO:0000313" key="3">
    <source>
        <dbReference type="Proteomes" id="UP000297241"/>
    </source>
</evidence>
<organism evidence="2 3">
    <name type="scientific">Leptospira dzoumogneensis</name>
    <dbReference type="NCBI Taxonomy" id="2484904"/>
    <lineage>
        <taxon>Bacteria</taxon>
        <taxon>Pseudomonadati</taxon>
        <taxon>Spirochaetota</taxon>
        <taxon>Spirochaetia</taxon>
        <taxon>Leptospirales</taxon>
        <taxon>Leptospiraceae</taxon>
        <taxon>Leptospira</taxon>
    </lineage>
</organism>